<dbReference type="Gene3D" id="3.40.50.300">
    <property type="entry name" value="P-loop containing nucleotide triphosphate hydrolases"/>
    <property type="match status" value="1"/>
</dbReference>
<dbReference type="InterPro" id="IPR011990">
    <property type="entry name" value="TPR-like_helical_dom_sf"/>
</dbReference>
<dbReference type="Gene3D" id="1.25.40.10">
    <property type="entry name" value="Tetratricopeptide repeat domain"/>
    <property type="match status" value="1"/>
</dbReference>
<dbReference type="RefSeq" id="WP_203770696.1">
    <property type="nucleotide sequence ID" value="NZ_BAAABO010000020.1"/>
</dbReference>
<proteinExistence type="predicted"/>
<dbReference type="InterPro" id="IPR019734">
    <property type="entry name" value="TPR_rpt"/>
</dbReference>
<comment type="caution">
    <text evidence="1">The sequence shown here is derived from an EMBL/GenBank/DDBJ whole genome shotgun (WGS) entry which is preliminary data.</text>
</comment>
<name>A0ABQ3YAZ8_9ACTN</name>
<dbReference type="PRINTS" id="PR00364">
    <property type="entry name" value="DISEASERSIST"/>
</dbReference>
<dbReference type="Proteomes" id="UP000609879">
    <property type="component" value="Unassembled WGS sequence"/>
</dbReference>
<evidence type="ECO:0000313" key="1">
    <source>
        <dbReference type="EMBL" id="GID77125.1"/>
    </source>
</evidence>
<evidence type="ECO:0008006" key="3">
    <source>
        <dbReference type="Google" id="ProtNLM"/>
    </source>
</evidence>
<sequence length="834" mass="89492">MAAFAELPDPAEAGSLDQLVARLRLLKAWAGDPSYETIKERVNARLPAGEAAGRTTVADCFRAGRRRVNADLVVAVVEALHPDRGYVAQWRQALRVVTGETEAASQVRVRDTLPRDLAEFTGRTAELASLRGPVCTIEGMAGVGKTQLAVHAGHLMARDQPFERVLFVNLRGFHDDPAQPPADPGAVLDGFLRLLGVPGQRIPHDLDGRAALYRRELAGVRALVVLDNAAGAAQVRPLLPGAPGCRTLITSRRRLRGLGATRLTVGVFSTAEAEAFLAKSVPTAPVGPDAGAGARIARRCGHLPLALGLIAAHVRQKPGWTLTDHADRLDQRHRDRRLDGGVELALDLSYRHLPDSERRMLRLAALHPGQDFDAYALAALTGDGLDLARPARLCADHLLEQTAPGRYTFHDLVRAYAAVRADDEERPAERRAALTRLFDHYLTTAAAALATLRLAEGSGQPTLPAAVTPAPDVSRPDDALAWLNTERPTLIAVVAHTAAEGWPRHTVALSRVLLPYLSGGNGADVVTVHAHAYQAGRDAADRAYAVWGMGLGKVRLGRTDQAAELFRRALGLFRRADDPAGEARASHSLGNLEQRLGRYPQAAARYRRSLAMYRRSGDRDGQARELHGLGMIAERTGDCRAALRHYRRALELYRLAGDPSGEADALNGLGDVEAKLGDHVAAGDHLRQALALHRRLGDLACEAEALDSLGLLHTRLGRPGEAATHHREAVRICRDTGDRDGEAWALNGLGEAELAAGRAAEALDRHAAAAAVAAEIGAREQQARADAGLGHAHAALGDTARARHHFDRAVALWSELGVPVSDDVHRARGMTQAV</sequence>
<dbReference type="SUPFAM" id="SSF48452">
    <property type="entry name" value="TPR-like"/>
    <property type="match status" value="2"/>
</dbReference>
<gene>
    <name evidence="1" type="ORF">Ade02nite_57660</name>
</gene>
<dbReference type="InterPro" id="IPR027417">
    <property type="entry name" value="P-loop_NTPase"/>
</dbReference>
<dbReference type="PANTHER" id="PTHR47691:SF3">
    <property type="entry name" value="HTH-TYPE TRANSCRIPTIONAL REGULATOR RV0890C-RELATED"/>
    <property type="match status" value="1"/>
</dbReference>
<keyword evidence="2" id="KW-1185">Reference proteome</keyword>
<accession>A0ABQ3YAZ8</accession>
<dbReference type="SMART" id="SM00028">
    <property type="entry name" value="TPR"/>
    <property type="match status" value="7"/>
</dbReference>
<dbReference type="Pfam" id="PF13424">
    <property type="entry name" value="TPR_12"/>
    <property type="match status" value="2"/>
</dbReference>
<reference evidence="1 2" key="1">
    <citation type="submission" date="2021-01" db="EMBL/GenBank/DDBJ databases">
        <title>Whole genome shotgun sequence of Actinoplanes deccanensis NBRC 13994.</title>
        <authorList>
            <person name="Komaki H."/>
            <person name="Tamura T."/>
        </authorList>
    </citation>
    <scope>NUCLEOTIDE SEQUENCE [LARGE SCALE GENOMIC DNA]</scope>
    <source>
        <strain evidence="1 2">NBRC 13994</strain>
    </source>
</reference>
<dbReference type="EMBL" id="BOMI01000114">
    <property type="protein sequence ID" value="GID77125.1"/>
    <property type="molecule type" value="Genomic_DNA"/>
</dbReference>
<protein>
    <recommendedName>
        <fullName evidence="3">Tetratricopeptide repeat protein</fullName>
    </recommendedName>
</protein>
<evidence type="ECO:0000313" key="2">
    <source>
        <dbReference type="Proteomes" id="UP000609879"/>
    </source>
</evidence>
<dbReference type="SUPFAM" id="SSF52540">
    <property type="entry name" value="P-loop containing nucleoside triphosphate hydrolases"/>
    <property type="match status" value="1"/>
</dbReference>
<organism evidence="1 2">
    <name type="scientific">Paractinoplanes deccanensis</name>
    <dbReference type="NCBI Taxonomy" id="113561"/>
    <lineage>
        <taxon>Bacteria</taxon>
        <taxon>Bacillati</taxon>
        <taxon>Actinomycetota</taxon>
        <taxon>Actinomycetes</taxon>
        <taxon>Micromonosporales</taxon>
        <taxon>Micromonosporaceae</taxon>
        <taxon>Paractinoplanes</taxon>
    </lineage>
</organism>
<dbReference type="PANTHER" id="PTHR47691">
    <property type="entry name" value="REGULATOR-RELATED"/>
    <property type="match status" value="1"/>
</dbReference>